<gene>
    <name evidence="3" type="ORF">GXW74_01390</name>
</gene>
<proteinExistence type="predicted"/>
<reference evidence="3" key="1">
    <citation type="submission" date="2020-01" db="EMBL/GenBank/DDBJ databases">
        <authorList>
            <person name="Rat A."/>
        </authorList>
    </citation>
    <scope>NUCLEOTIDE SEQUENCE</scope>
    <source>
        <strain evidence="3">LMG 31228</strain>
    </source>
</reference>
<dbReference type="PROSITE" id="PS51257">
    <property type="entry name" value="PROKAR_LIPOPROTEIN"/>
    <property type="match status" value="1"/>
</dbReference>
<name>A0A9X9X5Y8_9PROT</name>
<evidence type="ECO:0000313" key="3">
    <source>
        <dbReference type="EMBL" id="MBR0679124.1"/>
    </source>
</evidence>
<feature type="signal peptide" evidence="2">
    <location>
        <begin position="1"/>
        <end position="22"/>
    </location>
</feature>
<dbReference type="AlphaFoldDB" id="A0A9X9X5Y8"/>
<feature type="region of interest" description="Disordered" evidence="1">
    <location>
        <begin position="20"/>
        <end position="65"/>
    </location>
</feature>
<keyword evidence="4" id="KW-1185">Reference proteome</keyword>
<reference evidence="3" key="2">
    <citation type="journal article" date="2021" name="Syst. Appl. Microbiol.">
        <title>Roseomonas hellenica sp. nov., isolated from roots of wild-growing Alkanna tinctoria.</title>
        <authorList>
            <person name="Rat A."/>
            <person name="Naranjo H.D."/>
            <person name="Lebbe L."/>
            <person name="Cnockaert M."/>
            <person name="Krigas N."/>
            <person name="Grigoriadou K."/>
            <person name="Maloupa E."/>
            <person name="Willems A."/>
        </authorList>
    </citation>
    <scope>NUCLEOTIDE SEQUENCE</scope>
    <source>
        <strain evidence="3">LMG 31228</strain>
    </source>
</reference>
<sequence length="109" mass="11226">MSLRVVLAAPTLLALLGLSACGGSPPPAHTPPPAASAPAPAPAPQFADLQGARASSGEGEMERRGFSLARRQGLTQFWLHEGSRTCVRTVTGGGRYTSVTQVPMTNCPT</sequence>
<accession>A0A9X9X5Y8</accession>
<protein>
    <submittedName>
        <fullName evidence="3">Uncharacterized protein</fullName>
    </submittedName>
</protein>
<evidence type="ECO:0000313" key="4">
    <source>
        <dbReference type="Proteomes" id="UP001138709"/>
    </source>
</evidence>
<comment type="caution">
    <text evidence="3">The sequence shown here is derived from an EMBL/GenBank/DDBJ whole genome shotgun (WGS) entry which is preliminary data.</text>
</comment>
<dbReference type="EMBL" id="JAAEDL010000001">
    <property type="protein sequence ID" value="MBR0679124.1"/>
    <property type="molecule type" value="Genomic_DNA"/>
</dbReference>
<dbReference type="RefSeq" id="WP_211844470.1">
    <property type="nucleotide sequence ID" value="NZ_JAAEDL010000001.1"/>
</dbReference>
<feature type="compositionally biased region" description="Pro residues" evidence="1">
    <location>
        <begin position="24"/>
        <end position="43"/>
    </location>
</feature>
<dbReference type="Proteomes" id="UP001138709">
    <property type="component" value="Unassembled WGS sequence"/>
</dbReference>
<keyword evidence="2" id="KW-0732">Signal</keyword>
<feature type="chain" id="PRO_5040982532" evidence="2">
    <location>
        <begin position="23"/>
        <end position="109"/>
    </location>
</feature>
<organism evidence="3 4">
    <name type="scientific">Neoroseomonas eburnea</name>
    <dbReference type="NCBI Taxonomy" id="1346889"/>
    <lineage>
        <taxon>Bacteria</taxon>
        <taxon>Pseudomonadati</taxon>
        <taxon>Pseudomonadota</taxon>
        <taxon>Alphaproteobacteria</taxon>
        <taxon>Acetobacterales</taxon>
        <taxon>Acetobacteraceae</taxon>
        <taxon>Neoroseomonas</taxon>
    </lineage>
</organism>
<evidence type="ECO:0000256" key="2">
    <source>
        <dbReference type="SAM" id="SignalP"/>
    </source>
</evidence>
<evidence type="ECO:0000256" key="1">
    <source>
        <dbReference type="SAM" id="MobiDB-lite"/>
    </source>
</evidence>